<accession>A0A382R5H2</accession>
<organism evidence="1">
    <name type="scientific">marine metagenome</name>
    <dbReference type="NCBI Taxonomy" id="408172"/>
    <lineage>
        <taxon>unclassified sequences</taxon>
        <taxon>metagenomes</taxon>
        <taxon>ecological metagenomes</taxon>
    </lineage>
</organism>
<reference evidence="1" key="1">
    <citation type="submission" date="2018-05" db="EMBL/GenBank/DDBJ databases">
        <authorList>
            <person name="Lanie J.A."/>
            <person name="Ng W.-L."/>
            <person name="Kazmierczak K.M."/>
            <person name="Andrzejewski T.M."/>
            <person name="Davidsen T.M."/>
            <person name="Wayne K.J."/>
            <person name="Tettelin H."/>
            <person name="Glass J.I."/>
            <person name="Rusch D."/>
            <person name="Podicherti R."/>
            <person name="Tsui H.-C.T."/>
            <person name="Winkler M.E."/>
        </authorList>
    </citation>
    <scope>NUCLEOTIDE SEQUENCE</scope>
</reference>
<dbReference type="EMBL" id="UINC01119257">
    <property type="protein sequence ID" value="SVC92946.1"/>
    <property type="molecule type" value="Genomic_DNA"/>
</dbReference>
<protein>
    <submittedName>
        <fullName evidence="1">Uncharacterized protein</fullName>
    </submittedName>
</protein>
<evidence type="ECO:0000313" key="1">
    <source>
        <dbReference type="EMBL" id="SVC92946.1"/>
    </source>
</evidence>
<sequence length="35" mass="4270">AKALLLKYLPRRKRKSVIELEPWANLWNIFENDFP</sequence>
<gene>
    <name evidence="1" type="ORF">METZ01_LOCUS345800</name>
</gene>
<proteinExistence type="predicted"/>
<name>A0A382R5H2_9ZZZZ</name>
<feature type="non-terminal residue" evidence="1">
    <location>
        <position position="1"/>
    </location>
</feature>
<dbReference type="AlphaFoldDB" id="A0A382R5H2"/>